<evidence type="ECO:0000256" key="1">
    <source>
        <dbReference type="ARBA" id="ARBA00022737"/>
    </source>
</evidence>
<dbReference type="PROSITE" id="PS50005">
    <property type="entry name" value="TPR"/>
    <property type="match status" value="1"/>
</dbReference>
<accession>A0A4U5JIU3</accession>
<evidence type="ECO:0000313" key="6">
    <source>
        <dbReference type="Proteomes" id="UP000308707"/>
    </source>
</evidence>
<proteinExistence type="predicted"/>
<dbReference type="Pfam" id="PF13432">
    <property type="entry name" value="TPR_16"/>
    <property type="match status" value="1"/>
</dbReference>
<dbReference type="InterPro" id="IPR051012">
    <property type="entry name" value="CellSynth/LPSAsmb/PSIAsmb"/>
</dbReference>
<name>A0A4U5JIU3_9GAMM</name>
<dbReference type="Gene3D" id="1.25.40.10">
    <property type="entry name" value="Tetratricopeptide repeat domain"/>
    <property type="match status" value="1"/>
</dbReference>
<dbReference type="SMART" id="SM00028">
    <property type="entry name" value="TPR"/>
    <property type="match status" value="5"/>
</dbReference>
<feature type="repeat" description="TPR" evidence="3">
    <location>
        <begin position="250"/>
        <end position="283"/>
    </location>
</feature>
<keyword evidence="2 3" id="KW-0802">TPR repeat</keyword>
<evidence type="ECO:0000256" key="4">
    <source>
        <dbReference type="SAM" id="MobiDB-lite"/>
    </source>
</evidence>
<keyword evidence="1" id="KW-0677">Repeat</keyword>
<sequence length="336" mass="35657">MSETGERAAAASALVPSPRRRRPMTAVPKSAGAVLGGALLLFAPLALADGGGGGGNAMRNAPPSMTQRNYDPTTEYKKGVEALQAQNYKDADRAFGRVLQSLPRDANTNYMAGMARAGLGETKDARKYFEKAAKYDDNLIPAHQELGIAWAKLGEPDKARAVLDDLKRRAAACADACAQAADLKAAIPAVEAALGGPPSSMLAPASGALFAGNDRGDRAYLQAVALINEKRYDEAIAALEASARTFGPHPDILTYLGFANRKLGRYGIAENYYRQALAAAPEHLGATEYYGELMVERGDLAGARRMLAKLENACRFGCAQAEELRRWIAAAKPDAS</sequence>
<dbReference type="PANTHER" id="PTHR45586">
    <property type="entry name" value="TPR REPEAT-CONTAINING PROTEIN PA4667"/>
    <property type="match status" value="1"/>
</dbReference>
<evidence type="ECO:0000256" key="2">
    <source>
        <dbReference type="ARBA" id="ARBA00022803"/>
    </source>
</evidence>
<dbReference type="PANTHER" id="PTHR45586:SF1">
    <property type="entry name" value="LIPOPOLYSACCHARIDE ASSEMBLY PROTEIN B"/>
    <property type="match status" value="1"/>
</dbReference>
<dbReference type="EMBL" id="SZUA01000003">
    <property type="protein sequence ID" value="TKR29452.1"/>
    <property type="molecule type" value="Genomic_DNA"/>
</dbReference>
<dbReference type="Pfam" id="PF14559">
    <property type="entry name" value="TPR_19"/>
    <property type="match status" value="1"/>
</dbReference>
<dbReference type="SUPFAM" id="SSF48452">
    <property type="entry name" value="TPR-like"/>
    <property type="match status" value="1"/>
</dbReference>
<reference evidence="5 6" key="1">
    <citation type="submission" date="2019-04" db="EMBL/GenBank/DDBJ databases">
        <title>Reference strain of H23.</title>
        <authorList>
            <person name="Luo X."/>
        </authorList>
    </citation>
    <scope>NUCLEOTIDE SEQUENCE [LARGE SCALE GENOMIC DNA]</scope>
    <source>
        <strain evidence="5 6">H23</strain>
    </source>
</reference>
<feature type="region of interest" description="Disordered" evidence="4">
    <location>
        <begin position="1"/>
        <end position="25"/>
    </location>
</feature>
<keyword evidence="6" id="KW-1185">Reference proteome</keyword>
<comment type="caution">
    <text evidence="5">The sequence shown here is derived from an EMBL/GenBank/DDBJ whole genome shotgun (WGS) entry which is preliminary data.</text>
</comment>
<dbReference type="InterPro" id="IPR011990">
    <property type="entry name" value="TPR-like_helical_dom_sf"/>
</dbReference>
<protein>
    <submittedName>
        <fullName evidence="5">Tetratricopeptide repeat protein</fullName>
    </submittedName>
</protein>
<evidence type="ECO:0000313" key="5">
    <source>
        <dbReference type="EMBL" id="TKR29452.1"/>
    </source>
</evidence>
<dbReference type="Proteomes" id="UP000308707">
    <property type="component" value="Unassembled WGS sequence"/>
</dbReference>
<gene>
    <name evidence="5" type="ORF">FCE95_15005</name>
</gene>
<dbReference type="InterPro" id="IPR019734">
    <property type="entry name" value="TPR_rpt"/>
</dbReference>
<dbReference type="OrthoDB" id="5932494at2"/>
<dbReference type="AlphaFoldDB" id="A0A4U5JIU3"/>
<evidence type="ECO:0000256" key="3">
    <source>
        <dbReference type="PROSITE-ProRule" id="PRU00339"/>
    </source>
</evidence>
<organism evidence="5 6">
    <name type="scientific">Luteimonas gilva</name>
    <dbReference type="NCBI Taxonomy" id="2572684"/>
    <lineage>
        <taxon>Bacteria</taxon>
        <taxon>Pseudomonadati</taxon>
        <taxon>Pseudomonadota</taxon>
        <taxon>Gammaproteobacteria</taxon>
        <taxon>Lysobacterales</taxon>
        <taxon>Lysobacteraceae</taxon>
        <taxon>Luteimonas</taxon>
    </lineage>
</organism>